<comment type="caution">
    <text evidence="4">The sequence shown here is derived from an EMBL/GenBank/DDBJ whole genome shotgun (WGS) entry which is preliminary data.</text>
</comment>
<dbReference type="SUPFAM" id="SSF63817">
    <property type="entry name" value="Sortase"/>
    <property type="match status" value="1"/>
</dbReference>
<dbReference type="Gene3D" id="2.40.260.10">
    <property type="entry name" value="Sortase"/>
    <property type="match status" value="1"/>
</dbReference>
<dbReference type="InterPro" id="IPR023365">
    <property type="entry name" value="Sortase_dom-sf"/>
</dbReference>
<proteinExistence type="predicted"/>
<evidence type="ECO:0000256" key="2">
    <source>
        <dbReference type="SAM" id="MobiDB-lite"/>
    </source>
</evidence>
<feature type="region of interest" description="Disordered" evidence="2">
    <location>
        <begin position="1"/>
        <end position="65"/>
    </location>
</feature>
<dbReference type="Proteomes" id="UP000578352">
    <property type="component" value="Unassembled WGS sequence"/>
</dbReference>
<evidence type="ECO:0000256" key="3">
    <source>
        <dbReference type="SAM" id="Phobius"/>
    </source>
</evidence>
<feature type="transmembrane region" description="Helical" evidence="3">
    <location>
        <begin position="75"/>
        <end position="96"/>
    </location>
</feature>
<reference evidence="4 5" key="1">
    <citation type="submission" date="2020-07" db="EMBL/GenBank/DDBJ databases">
        <title>Sequencing the genomes of 1000 actinobacteria strains.</title>
        <authorList>
            <person name="Klenk H.-P."/>
        </authorList>
    </citation>
    <scope>NUCLEOTIDE SEQUENCE [LARGE SCALE GENOMIC DNA]</scope>
    <source>
        <strain evidence="4 5">DSM 15165</strain>
    </source>
</reference>
<accession>A0A853CR93</accession>
<dbReference type="RefSeq" id="WP_343063470.1">
    <property type="nucleotide sequence ID" value="NZ_BAABEH010000001.1"/>
</dbReference>
<protein>
    <submittedName>
        <fullName evidence="4">LPXTG-site transpeptidase (Sortase) family protein</fullName>
    </submittedName>
</protein>
<feature type="transmembrane region" description="Helical" evidence="3">
    <location>
        <begin position="290"/>
        <end position="308"/>
    </location>
</feature>
<organism evidence="4 5">
    <name type="scientific">Leifsonia shinshuensis</name>
    <dbReference type="NCBI Taxonomy" id="150026"/>
    <lineage>
        <taxon>Bacteria</taxon>
        <taxon>Bacillati</taxon>
        <taxon>Actinomycetota</taxon>
        <taxon>Actinomycetes</taxon>
        <taxon>Micrococcales</taxon>
        <taxon>Microbacteriaceae</taxon>
        <taxon>Leifsonia</taxon>
    </lineage>
</organism>
<dbReference type="InterPro" id="IPR005754">
    <property type="entry name" value="Sortase"/>
</dbReference>
<keyword evidence="3" id="KW-0472">Membrane</keyword>
<keyword evidence="3" id="KW-0812">Transmembrane</keyword>
<gene>
    <name evidence="4" type="ORF">HNR13_001135</name>
</gene>
<feature type="transmembrane region" description="Helical" evidence="3">
    <location>
        <begin position="320"/>
        <end position="338"/>
    </location>
</feature>
<name>A0A853CR93_9MICO</name>
<feature type="compositionally biased region" description="Pro residues" evidence="2">
    <location>
        <begin position="42"/>
        <end position="64"/>
    </location>
</feature>
<dbReference type="EMBL" id="JACCFL010000001">
    <property type="protein sequence ID" value="NYJ22848.1"/>
    <property type="molecule type" value="Genomic_DNA"/>
</dbReference>
<evidence type="ECO:0000313" key="4">
    <source>
        <dbReference type="EMBL" id="NYJ22848.1"/>
    </source>
</evidence>
<evidence type="ECO:0000256" key="1">
    <source>
        <dbReference type="ARBA" id="ARBA00022801"/>
    </source>
</evidence>
<evidence type="ECO:0000313" key="5">
    <source>
        <dbReference type="Proteomes" id="UP000578352"/>
    </source>
</evidence>
<dbReference type="AlphaFoldDB" id="A0A853CR93"/>
<sequence length="346" mass="35843">MSTTIDGGSPAGTVTEKLPVRPRRPSGPVRGPRPPRRRPAGATPPPRPPKPPRRPPAPPRPPLVLSPREQLVRGIVALLAVALLGVAANVLVLSHIHHLVGQQIALNEFRQELSDATAPVGEGDVNGVILADGSPVARLTIPSIGVDEVVLEGSSSGVTMNGPGHRRDTVLPGQAGQSVVLGRAAAYGGPFSRIQELLPGATITAITGQGKSTYTVIGVRYAGDPTLPALQGSQGRLTLVTARGVPYVPAGVVRVDAQLVSTPKPAGARATAPLSLPLADRELAGDPSTVWLLVFALQAIVVAEILAVRSLSRFGLRKTWIVFAPVLLAGGVIAADQISRLLPNLL</sequence>
<dbReference type="GO" id="GO:0016787">
    <property type="term" value="F:hydrolase activity"/>
    <property type="evidence" value="ECO:0007669"/>
    <property type="project" value="UniProtKB-KW"/>
</dbReference>
<keyword evidence="1" id="KW-0378">Hydrolase</keyword>
<keyword evidence="3" id="KW-1133">Transmembrane helix</keyword>
<dbReference type="Pfam" id="PF04203">
    <property type="entry name" value="Sortase"/>
    <property type="match status" value="1"/>
</dbReference>